<keyword evidence="5" id="KW-1185">Reference proteome</keyword>
<comment type="caution">
    <text evidence="4">The sequence shown here is derived from an EMBL/GenBank/DDBJ whole genome shotgun (WGS) entry which is preliminary data.</text>
</comment>
<protein>
    <submittedName>
        <fullName evidence="4">NADPH2:quinone reductase</fullName>
    </submittedName>
</protein>
<feature type="domain" description="Enoyl reductase (ER)" evidence="3">
    <location>
        <begin position="12"/>
        <end position="325"/>
    </location>
</feature>
<dbReference type="PANTHER" id="PTHR48106">
    <property type="entry name" value="QUINONE OXIDOREDUCTASE PIG3-RELATED"/>
    <property type="match status" value="1"/>
</dbReference>
<dbReference type="PANTHER" id="PTHR48106:SF13">
    <property type="entry name" value="QUINONE OXIDOREDUCTASE-RELATED"/>
    <property type="match status" value="1"/>
</dbReference>
<organism evidence="4 5">
    <name type="scientific">Pseudorhodoferax soli</name>
    <dbReference type="NCBI Taxonomy" id="545864"/>
    <lineage>
        <taxon>Bacteria</taxon>
        <taxon>Pseudomonadati</taxon>
        <taxon>Pseudomonadota</taxon>
        <taxon>Betaproteobacteria</taxon>
        <taxon>Burkholderiales</taxon>
        <taxon>Comamonadaceae</taxon>
    </lineage>
</organism>
<sequence length="326" mass="34313">MQSSAIHIHRHGDPSVLERVDVAVPPPAAGEIRIRQSAIGLNFADIYQRKGAHGPYAQAPFPITLGAQGAGVVEALGEGVSGWHVGQSVAYFQPGAYQAVRNVQADRVLALPAGISEELAGANLLRGLTAEYLLRRLYVVRPGDAVLVHAAAGGMGVLLSQWARALGATVIGTVGSPQKAEVALAHGCHHVIDYRREDFAERTLALTDGAGVAVVYDAVGKDVFVPSLRCLRTLGMAINYGTASGDVEGLDLQLLHAKSLSVCRPTLRSFIATPEDLRRSADAFFAAVAAGQLQLAVGSRYALADVQQAHRDLEGRATTDAPVLIP</sequence>
<dbReference type="Proteomes" id="UP000252884">
    <property type="component" value="Unassembled WGS sequence"/>
</dbReference>
<dbReference type="Gene3D" id="3.90.180.10">
    <property type="entry name" value="Medium-chain alcohol dehydrogenases, catalytic domain"/>
    <property type="match status" value="1"/>
</dbReference>
<accession>A0A368Y2H5</accession>
<dbReference type="InterPro" id="IPR013154">
    <property type="entry name" value="ADH-like_N"/>
</dbReference>
<evidence type="ECO:0000313" key="4">
    <source>
        <dbReference type="EMBL" id="RCW74481.1"/>
    </source>
</evidence>
<dbReference type="GO" id="GO:0008270">
    <property type="term" value="F:zinc ion binding"/>
    <property type="evidence" value="ECO:0007669"/>
    <property type="project" value="InterPro"/>
</dbReference>
<dbReference type="Pfam" id="PF08240">
    <property type="entry name" value="ADH_N"/>
    <property type="match status" value="1"/>
</dbReference>
<dbReference type="FunFam" id="3.40.50.720:FF:000053">
    <property type="entry name" value="Quinone oxidoreductase 1"/>
    <property type="match status" value="1"/>
</dbReference>
<evidence type="ECO:0000256" key="1">
    <source>
        <dbReference type="ARBA" id="ARBA00022857"/>
    </source>
</evidence>
<evidence type="ECO:0000313" key="5">
    <source>
        <dbReference type="Proteomes" id="UP000252884"/>
    </source>
</evidence>
<evidence type="ECO:0000259" key="3">
    <source>
        <dbReference type="SMART" id="SM00829"/>
    </source>
</evidence>
<dbReference type="GO" id="GO:0005829">
    <property type="term" value="C:cytosol"/>
    <property type="evidence" value="ECO:0007669"/>
    <property type="project" value="TreeGrafter"/>
</dbReference>
<dbReference type="PROSITE" id="PS01162">
    <property type="entry name" value="QOR_ZETA_CRYSTAL"/>
    <property type="match status" value="1"/>
</dbReference>
<dbReference type="InterPro" id="IPR020843">
    <property type="entry name" value="ER"/>
</dbReference>
<dbReference type="GO" id="GO:0003960">
    <property type="term" value="F:quinone reductase (NADPH) activity"/>
    <property type="evidence" value="ECO:0007669"/>
    <property type="project" value="InterPro"/>
</dbReference>
<dbReference type="InterPro" id="IPR047618">
    <property type="entry name" value="QOR-like"/>
</dbReference>
<dbReference type="SUPFAM" id="SSF50129">
    <property type="entry name" value="GroES-like"/>
    <property type="match status" value="1"/>
</dbReference>
<dbReference type="SUPFAM" id="SSF51735">
    <property type="entry name" value="NAD(P)-binding Rossmann-fold domains"/>
    <property type="match status" value="1"/>
</dbReference>
<dbReference type="Gene3D" id="3.40.50.720">
    <property type="entry name" value="NAD(P)-binding Rossmann-like Domain"/>
    <property type="match status" value="1"/>
</dbReference>
<dbReference type="OrthoDB" id="9805883at2"/>
<dbReference type="InterPro" id="IPR013149">
    <property type="entry name" value="ADH-like_C"/>
</dbReference>
<dbReference type="InterPro" id="IPR002364">
    <property type="entry name" value="Quin_OxRdtase/zeta-crystal_CS"/>
</dbReference>
<gene>
    <name evidence="4" type="ORF">DES41_102804</name>
</gene>
<dbReference type="GO" id="GO:0070402">
    <property type="term" value="F:NADPH binding"/>
    <property type="evidence" value="ECO:0007669"/>
    <property type="project" value="TreeGrafter"/>
</dbReference>
<dbReference type="EMBL" id="QPJK01000002">
    <property type="protein sequence ID" value="RCW74481.1"/>
    <property type="molecule type" value="Genomic_DNA"/>
</dbReference>
<dbReference type="SMART" id="SM00829">
    <property type="entry name" value="PKS_ER"/>
    <property type="match status" value="1"/>
</dbReference>
<keyword evidence="1" id="KW-0521">NADP</keyword>
<dbReference type="InterPro" id="IPR011032">
    <property type="entry name" value="GroES-like_sf"/>
</dbReference>
<evidence type="ECO:0000256" key="2">
    <source>
        <dbReference type="ARBA" id="ARBA00023002"/>
    </source>
</evidence>
<dbReference type="Pfam" id="PF00107">
    <property type="entry name" value="ADH_zinc_N"/>
    <property type="match status" value="1"/>
</dbReference>
<dbReference type="AlphaFoldDB" id="A0A368Y2H5"/>
<name>A0A368Y2H5_9BURK</name>
<reference evidence="4 5" key="1">
    <citation type="submission" date="2018-07" db="EMBL/GenBank/DDBJ databases">
        <title>Genomic Encyclopedia of Type Strains, Phase IV (KMG-IV): sequencing the most valuable type-strain genomes for metagenomic binning, comparative biology and taxonomic classification.</title>
        <authorList>
            <person name="Goeker M."/>
        </authorList>
    </citation>
    <scope>NUCLEOTIDE SEQUENCE [LARGE SCALE GENOMIC DNA]</scope>
    <source>
        <strain evidence="4 5">DSM 21634</strain>
    </source>
</reference>
<dbReference type="CDD" id="cd05286">
    <property type="entry name" value="QOR2"/>
    <property type="match status" value="1"/>
</dbReference>
<keyword evidence="2" id="KW-0560">Oxidoreductase</keyword>
<dbReference type="RefSeq" id="WP_114467573.1">
    <property type="nucleotide sequence ID" value="NZ_QPJK01000002.1"/>
</dbReference>
<proteinExistence type="predicted"/>
<dbReference type="InterPro" id="IPR036291">
    <property type="entry name" value="NAD(P)-bd_dom_sf"/>
</dbReference>
<dbReference type="GO" id="GO:0035925">
    <property type="term" value="F:mRNA 3'-UTR AU-rich region binding"/>
    <property type="evidence" value="ECO:0007669"/>
    <property type="project" value="TreeGrafter"/>
</dbReference>